<name>A0A6C0LTV5_9ZZZZ</name>
<accession>A0A6C0LTV5</accession>
<evidence type="ECO:0000313" key="1">
    <source>
        <dbReference type="EMBL" id="QHU34286.1"/>
    </source>
</evidence>
<dbReference type="AlphaFoldDB" id="A0A6C0LTV5"/>
<reference evidence="1" key="1">
    <citation type="journal article" date="2020" name="Nature">
        <title>Giant virus diversity and host interactions through global metagenomics.</title>
        <authorList>
            <person name="Schulz F."/>
            <person name="Roux S."/>
            <person name="Paez-Espino D."/>
            <person name="Jungbluth S."/>
            <person name="Walsh D.A."/>
            <person name="Denef V.J."/>
            <person name="McMahon K.D."/>
            <person name="Konstantinidis K.T."/>
            <person name="Eloe-Fadrosh E.A."/>
            <person name="Kyrpides N.C."/>
            <person name="Woyke T."/>
        </authorList>
    </citation>
    <scope>NUCLEOTIDE SEQUENCE</scope>
    <source>
        <strain evidence="1">GVMAG-S-1016713-123</strain>
    </source>
</reference>
<sequence length="277" mass="33051">MECSKCEEEKELMPRRKVCRTCFNKEKVIQRQNRIPNEREEECRKCFQIKTIPKGKTWCKECKNDYEKLRKSKFTETKKDEEKQKSQEYYKKIKENVTEIVIDDTETKICSVCNENKTLDKYFIAKCKGTIRAACKECLSKDRKEHYQNNKQQTIKQNTIYQVARCKVDPEFKILKTLRSRLYHALKNQKADKKYRTKQLTGCELPFLKGYLEAKFVEGMTWENHGEWHIDHIKPCCSFDLKEEEQQKKCFHYTNLQPLFAADNLSKGGKYEASIEN</sequence>
<proteinExistence type="predicted"/>
<organism evidence="1">
    <name type="scientific">viral metagenome</name>
    <dbReference type="NCBI Taxonomy" id="1070528"/>
    <lineage>
        <taxon>unclassified sequences</taxon>
        <taxon>metagenomes</taxon>
        <taxon>organismal metagenomes</taxon>
    </lineage>
</organism>
<dbReference type="EMBL" id="MN740568">
    <property type="protein sequence ID" value="QHU34286.1"/>
    <property type="molecule type" value="Genomic_DNA"/>
</dbReference>
<protein>
    <submittedName>
        <fullName evidence="1">Uncharacterized protein</fullName>
    </submittedName>
</protein>